<organism evidence="4 5">
    <name type="scientific">Ktedonosporobacter rubrisoli</name>
    <dbReference type="NCBI Taxonomy" id="2509675"/>
    <lineage>
        <taxon>Bacteria</taxon>
        <taxon>Bacillati</taxon>
        <taxon>Chloroflexota</taxon>
        <taxon>Ktedonobacteria</taxon>
        <taxon>Ktedonobacterales</taxon>
        <taxon>Ktedonosporobacteraceae</taxon>
        <taxon>Ktedonosporobacter</taxon>
    </lineage>
</organism>
<dbReference type="AlphaFoldDB" id="A0A4P6JN94"/>
<feature type="domain" description="TIR" evidence="3">
    <location>
        <begin position="16"/>
        <end position="148"/>
    </location>
</feature>
<dbReference type="PROSITE" id="PS50104">
    <property type="entry name" value="TIR"/>
    <property type="match status" value="1"/>
</dbReference>
<dbReference type="SUPFAM" id="SSF52200">
    <property type="entry name" value="Toll/Interleukin receptor TIR domain"/>
    <property type="match status" value="1"/>
</dbReference>
<dbReference type="SMART" id="SM00240">
    <property type="entry name" value="FHA"/>
    <property type="match status" value="1"/>
</dbReference>
<dbReference type="GO" id="GO:0007165">
    <property type="term" value="P:signal transduction"/>
    <property type="evidence" value="ECO:0007669"/>
    <property type="project" value="InterPro"/>
</dbReference>
<dbReference type="KEGG" id="kbs:EPA93_12485"/>
<dbReference type="PROSITE" id="PS50006">
    <property type="entry name" value="FHA_DOMAIN"/>
    <property type="match status" value="1"/>
</dbReference>
<keyword evidence="1" id="KW-0812">Transmembrane</keyword>
<evidence type="ECO:0000313" key="4">
    <source>
        <dbReference type="EMBL" id="QBD76777.1"/>
    </source>
</evidence>
<dbReference type="CDD" id="cd00060">
    <property type="entry name" value="FHA"/>
    <property type="match status" value="1"/>
</dbReference>
<dbReference type="EMBL" id="CP035758">
    <property type="protein sequence ID" value="QBD76777.1"/>
    <property type="molecule type" value="Genomic_DNA"/>
</dbReference>
<dbReference type="Gene3D" id="3.40.50.300">
    <property type="entry name" value="P-loop containing nucleotide triphosphate hydrolases"/>
    <property type="match status" value="1"/>
</dbReference>
<dbReference type="Pfam" id="PF13676">
    <property type="entry name" value="TIR_2"/>
    <property type="match status" value="1"/>
</dbReference>
<evidence type="ECO:0000259" key="3">
    <source>
        <dbReference type="PROSITE" id="PS50104"/>
    </source>
</evidence>
<dbReference type="Pfam" id="PF00498">
    <property type="entry name" value="FHA"/>
    <property type="match status" value="1"/>
</dbReference>
<feature type="domain" description="FHA" evidence="2">
    <location>
        <begin position="361"/>
        <end position="410"/>
    </location>
</feature>
<dbReference type="Gene3D" id="2.60.200.20">
    <property type="match status" value="1"/>
</dbReference>
<gene>
    <name evidence="4" type="ORF">EPA93_12485</name>
</gene>
<protein>
    <submittedName>
        <fullName evidence="4">TIR domain-containing protein</fullName>
    </submittedName>
</protein>
<dbReference type="RefSeq" id="WP_129887841.1">
    <property type="nucleotide sequence ID" value="NZ_CP035758.1"/>
</dbReference>
<reference evidence="4 5" key="1">
    <citation type="submission" date="2019-01" db="EMBL/GenBank/DDBJ databases">
        <title>Ktedonosporobacter rubrisoli SCAWS-G2.</title>
        <authorList>
            <person name="Huang Y."/>
            <person name="Yan B."/>
        </authorList>
    </citation>
    <scope>NUCLEOTIDE SEQUENCE [LARGE SCALE GENOMIC DNA]</scope>
    <source>
        <strain evidence="4 5">SCAWS-G2</strain>
    </source>
</reference>
<dbReference type="InterPro" id="IPR035897">
    <property type="entry name" value="Toll_tir_struct_dom_sf"/>
</dbReference>
<dbReference type="Proteomes" id="UP000290365">
    <property type="component" value="Chromosome"/>
</dbReference>
<name>A0A4P6JN94_KTERU</name>
<dbReference type="SUPFAM" id="SSF52540">
    <property type="entry name" value="P-loop containing nucleoside triphosphate hydrolases"/>
    <property type="match status" value="1"/>
</dbReference>
<dbReference type="InterPro" id="IPR000253">
    <property type="entry name" value="FHA_dom"/>
</dbReference>
<proteinExistence type="predicted"/>
<accession>A0A4P6JN94</accession>
<dbReference type="Gene3D" id="3.40.50.10140">
    <property type="entry name" value="Toll/interleukin-1 receptor homology (TIR) domain"/>
    <property type="match status" value="1"/>
</dbReference>
<dbReference type="PANTHER" id="PTHR23308">
    <property type="entry name" value="NUCLEAR INHIBITOR OF PROTEIN PHOSPHATASE-1"/>
    <property type="match status" value="1"/>
</dbReference>
<sequence>MKITGSLPAFEQEHQGKKHFFISHAPADVRWAEWIGWHLEQYGYRVILPEWDFRPGSNSVLELHKAVIETERTLALLSPHYVNILCTLPDWTVTFQRDSSGEQHLLLPIRIQPCETEGIFLTLSPIELAGKNEQEALQILLKEVAQTRAKPDQPPRFPGLKPFVVGTDLERNPTFVGREHALKQIYTSLHKGYTVAITNSLSKSNGSVGKTEVAKEYAYRYQSNYRVLLWLQDNPLDVSHTPLLQSIESIVAVLAAAQPEMPKQATPLMTLRSWLTEQEDWLLILDGVKDVQIVEQLLPSLSKGHTLITTRNRVLASLAQLLEIDELASEDKALSQKLADLIDAALHSPNGEHIHLGLGEITIGSAPDNTIVRTDPSVSAYHAMITLKDGAYFLTDRKSTSGTFMNGQRLQPGVPYRLTKKDSIHIGKVVFAYASDAVELTPLATEAALADGAVASGLSLPRLPSAQKILRHIREKKAPDTWLIYQSERMSLSAFRSLITHIDIAGAQAFIVFLFLFISGNALIFVLAPGDGNASLLLFPLVLDSLAIGFFAVRMVKIIHQTPEIPPQRPYPDALLVLTSDGFIEYLDNDQPIYELSFADLVGMQMHTEEDLTTWLELFYRDQRRGQWSQRTHFGAPIPLTQEIIKAFTSYLQRHAP</sequence>
<dbReference type="InterPro" id="IPR008984">
    <property type="entry name" value="SMAD_FHA_dom_sf"/>
</dbReference>
<feature type="transmembrane region" description="Helical" evidence="1">
    <location>
        <begin position="504"/>
        <end position="528"/>
    </location>
</feature>
<keyword evidence="1" id="KW-1133">Transmembrane helix</keyword>
<dbReference type="InterPro" id="IPR000157">
    <property type="entry name" value="TIR_dom"/>
</dbReference>
<evidence type="ECO:0000259" key="2">
    <source>
        <dbReference type="PROSITE" id="PS50006"/>
    </source>
</evidence>
<evidence type="ECO:0000256" key="1">
    <source>
        <dbReference type="SAM" id="Phobius"/>
    </source>
</evidence>
<keyword evidence="1" id="KW-0472">Membrane</keyword>
<dbReference type="OrthoDB" id="136988at2"/>
<evidence type="ECO:0000313" key="5">
    <source>
        <dbReference type="Proteomes" id="UP000290365"/>
    </source>
</evidence>
<feature type="transmembrane region" description="Helical" evidence="1">
    <location>
        <begin position="534"/>
        <end position="553"/>
    </location>
</feature>
<keyword evidence="5" id="KW-1185">Reference proteome</keyword>
<dbReference type="InterPro" id="IPR027417">
    <property type="entry name" value="P-loop_NTPase"/>
</dbReference>
<dbReference type="SUPFAM" id="SSF49879">
    <property type="entry name" value="SMAD/FHA domain"/>
    <property type="match status" value="1"/>
</dbReference>
<dbReference type="InterPro" id="IPR050923">
    <property type="entry name" value="Cell_Proc_Reg/RNA_Proc"/>
</dbReference>